<sequence>MTEYAYKCSECGCEQDFEHSMKIGPPK</sequence>
<accession>A0A0F9G327</accession>
<evidence type="ECO:0000313" key="1">
    <source>
        <dbReference type="EMBL" id="KKL93119.1"/>
    </source>
</evidence>
<organism evidence="1">
    <name type="scientific">marine sediment metagenome</name>
    <dbReference type="NCBI Taxonomy" id="412755"/>
    <lineage>
        <taxon>unclassified sequences</taxon>
        <taxon>metagenomes</taxon>
        <taxon>ecological metagenomes</taxon>
    </lineage>
</organism>
<dbReference type="AlphaFoldDB" id="A0A0F9G327"/>
<comment type="caution">
    <text evidence="1">The sequence shown here is derived from an EMBL/GenBank/DDBJ whole genome shotgun (WGS) entry which is preliminary data.</text>
</comment>
<name>A0A0F9G327_9ZZZZ</name>
<feature type="non-terminal residue" evidence="1">
    <location>
        <position position="27"/>
    </location>
</feature>
<protein>
    <submittedName>
        <fullName evidence="1">Uncharacterized protein</fullName>
    </submittedName>
</protein>
<dbReference type="EMBL" id="LAZR01019279">
    <property type="protein sequence ID" value="KKL93119.1"/>
    <property type="molecule type" value="Genomic_DNA"/>
</dbReference>
<gene>
    <name evidence="1" type="ORF">LCGC14_1877900</name>
</gene>
<proteinExistence type="predicted"/>
<reference evidence="1" key="1">
    <citation type="journal article" date="2015" name="Nature">
        <title>Complex archaea that bridge the gap between prokaryotes and eukaryotes.</title>
        <authorList>
            <person name="Spang A."/>
            <person name="Saw J.H."/>
            <person name="Jorgensen S.L."/>
            <person name="Zaremba-Niedzwiedzka K."/>
            <person name="Martijn J."/>
            <person name="Lind A.E."/>
            <person name="van Eijk R."/>
            <person name="Schleper C."/>
            <person name="Guy L."/>
            <person name="Ettema T.J."/>
        </authorList>
    </citation>
    <scope>NUCLEOTIDE SEQUENCE</scope>
</reference>